<evidence type="ECO:0000313" key="3">
    <source>
        <dbReference type="Proteomes" id="UP001154252"/>
    </source>
</evidence>
<dbReference type="PANTHER" id="PTHR42080">
    <property type="entry name" value="SRR1 DOMAIN-CONTAINING PROTEIN"/>
    <property type="match status" value="1"/>
</dbReference>
<name>A0A9W4KKD1_9EURO</name>
<sequence>MGDITNLEPVAERVSRLRLGYSYARCRLAEPGEVPTLEEARKIIDKLYESGVPFFTKALIQDMWDQIKRDPAPGDKILTKDITGAVAEFEVETGRVRPWRVDGTEMEYVLKELVLSYQCRACLRSDVIRRYYPSQHWEPCSIKLMHRVQEWDSKTEKNIPWPGPMDREVVARTFQDKAQEWNESPACEKLKRILSSSAKNHEIDKVVGFALGTMSSQYFIEDGSLRTEDGWRSGSQHALLVTIVEWLKERDDKQKVLCYSQDPAYTEVDEKILKEAGIEVIEDPRGWLEVDEHSIVVSISPNVPAKEIITDIARPAVVIWYRVEFHDGLDTGLTDPDSSRSRAMMEGYELHEFGPDKEMFSDIVLYIRKSVAAPTPSSDGRFS</sequence>
<comment type="caution">
    <text evidence="2">The sequence shown here is derived from an EMBL/GenBank/DDBJ whole genome shotgun (WGS) entry which is preliminary data.</text>
</comment>
<dbReference type="PANTHER" id="PTHR42080:SF3">
    <property type="entry name" value="SRR1-LIKE DOMAIN-CONTAINING PROTEIN"/>
    <property type="match status" value="1"/>
</dbReference>
<evidence type="ECO:0000259" key="1">
    <source>
        <dbReference type="Pfam" id="PF07985"/>
    </source>
</evidence>
<dbReference type="Proteomes" id="UP001154252">
    <property type="component" value="Unassembled WGS sequence"/>
</dbReference>
<accession>A0A9W4KKD1</accession>
<keyword evidence="3" id="KW-1185">Reference proteome</keyword>
<organism evidence="2 3">
    <name type="scientific">Penicillium egyptiacum</name>
    <dbReference type="NCBI Taxonomy" id="1303716"/>
    <lineage>
        <taxon>Eukaryota</taxon>
        <taxon>Fungi</taxon>
        <taxon>Dikarya</taxon>
        <taxon>Ascomycota</taxon>
        <taxon>Pezizomycotina</taxon>
        <taxon>Eurotiomycetes</taxon>
        <taxon>Eurotiomycetidae</taxon>
        <taxon>Eurotiales</taxon>
        <taxon>Aspergillaceae</taxon>
        <taxon>Penicillium</taxon>
    </lineage>
</organism>
<reference evidence="2" key="1">
    <citation type="submission" date="2021-07" db="EMBL/GenBank/DDBJ databases">
        <authorList>
            <person name="Branca A.L. A."/>
        </authorList>
    </citation>
    <scope>NUCLEOTIDE SEQUENCE</scope>
</reference>
<dbReference type="AlphaFoldDB" id="A0A9W4KKD1"/>
<dbReference type="EMBL" id="CAJVRC010000898">
    <property type="protein sequence ID" value="CAG8909103.1"/>
    <property type="molecule type" value="Genomic_DNA"/>
</dbReference>
<dbReference type="InterPro" id="IPR012942">
    <property type="entry name" value="SRR1-like"/>
</dbReference>
<dbReference type="Pfam" id="PF07985">
    <property type="entry name" value="SRR1"/>
    <property type="match status" value="1"/>
</dbReference>
<proteinExistence type="predicted"/>
<evidence type="ECO:0000313" key="2">
    <source>
        <dbReference type="EMBL" id="CAG8909103.1"/>
    </source>
</evidence>
<protein>
    <recommendedName>
        <fullName evidence="1">SRR1-like domain-containing protein</fullName>
    </recommendedName>
</protein>
<dbReference type="OrthoDB" id="5230585at2759"/>
<feature type="domain" description="SRR1-like" evidence="1">
    <location>
        <begin position="192"/>
        <end position="328"/>
    </location>
</feature>
<gene>
    <name evidence="2" type="ORF">PEGY_LOCUS9892</name>
</gene>